<accession>A0A6A4VVW9</accession>
<evidence type="ECO:0000313" key="2">
    <source>
        <dbReference type="Proteomes" id="UP000440578"/>
    </source>
</evidence>
<name>A0A6A4VVW9_AMPAM</name>
<dbReference type="AlphaFoldDB" id="A0A6A4VVW9"/>
<dbReference type="Proteomes" id="UP000440578">
    <property type="component" value="Unassembled WGS sequence"/>
</dbReference>
<dbReference type="EMBL" id="VIIS01001515">
    <property type="protein sequence ID" value="KAF0297059.1"/>
    <property type="molecule type" value="Genomic_DNA"/>
</dbReference>
<protein>
    <submittedName>
        <fullName evidence="1">Uncharacterized protein</fullName>
    </submittedName>
</protein>
<organism evidence="1 2">
    <name type="scientific">Amphibalanus amphitrite</name>
    <name type="common">Striped barnacle</name>
    <name type="synonym">Balanus amphitrite</name>
    <dbReference type="NCBI Taxonomy" id="1232801"/>
    <lineage>
        <taxon>Eukaryota</taxon>
        <taxon>Metazoa</taxon>
        <taxon>Ecdysozoa</taxon>
        <taxon>Arthropoda</taxon>
        <taxon>Crustacea</taxon>
        <taxon>Multicrustacea</taxon>
        <taxon>Cirripedia</taxon>
        <taxon>Thoracica</taxon>
        <taxon>Thoracicalcarea</taxon>
        <taxon>Balanomorpha</taxon>
        <taxon>Balanoidea</taxon>
        <taxon>Balanidae</taxon>
        <taxon>Amphibalaninae</taxon>
        <taxon>Amphibalanus</taxon>
    </lineage>
</organism>
<reference evidence="1 2" key="1">
    <citation type="submission" date="2019-07" db="EMBL/GenBank/DDBJ databases">
        <title>Draft genome assembly of a fouling barnacle, Amphibalanus amphitrite (Darwin, 1854): The first reference genome for Thecostraca.</title>
        <authorList>
            <person name="Kim W."/>
        </authorList>
    </citation>
    <scope>NUCLEOTIDE SEQUENCE [LARGE SCALE GENOMIC DNA]</scope>
    <source>
        <strain evidence="1">SNU_AA5</strain>
        <tissue evidence="1">Soma without cirri and trophi</tissue>
    </source>
</reference>
<sequence>MGRDPQSGDSSAVRRLRRSRRRWQTAWDRQAARLGAGQPSALEATRCRLFVLDLPLVGPLPPDPLTRRQRDRVEALLAGRTLPTANLNYSGKLRH</sequence>
<gene>
    <name evidence="1" type="ORF">FJT64_005543</name>
</gene>
<comment type="caution">
    <text evidence="1">The sequence shown here is derived from an EMBL/GenBank/DDBJ whole genome shotgun (WGS) entry which is preliminary data.</text>
</comment>
<evidence type="ECO:0000313" key="1">
    <source>
        <dbReference type="EMBL" id="KAF0297059.1"/>
    </source>
</evidence>
<keyword evidence="2" id="KW-1185">Reference proteome</keyword>
<proteinExistence type="predicted"/>